<dbReference type="InterPro" id="IPR012851">
    <property type="entry name" value="Spore_coat_CotF-like"/>
</dbReference>
<keyword evidence="5" id="KW-0167">Capsid protein</keyword>
<dbReference type="Pfam" id="PF07875">
    <property type="entry name" value="Coat_F"/>
    <property type="match status" value="1"/>
</dbReference>
<evidence type="ECO:0000256" key="4">
    <source>
        <dbReference type="SAM" id="MobiDB-lite"/>
    </source>
</evidence>
<accession>A0ABS2NEQ5</accession>
<comment type="subcellular location">
    <subcellularLocation>
        <location evidence="2">Spore coat</location>
    </subcellularLocation>
</comment>
<dbReference type="PANTHER" id="PTHR39183:SF1">
    <property type="entry name" value="SPORE COAT PROTEIN F-LIKE PROTEIN YHCQ"/>
    <property type="match status" value="1"/>
</dbReference>
<dbReference type="EMBL" id="JAFBDZ010000003">
    <property type="protein sequence ID" value="MBM7586327.1"/>
    <property type="molecule type" value="Genomic_DNA"/>
</dbReference>
<keyword evidence="5" id="KW-0946">Virion</keyword>
<sequence>MNMNQNQFNGQQPQAQNPPQMNHGGHELFDLHEDLSGLIGVLDQYLMMKQFIKDPELSGILDRQYHFIADNYNIIVDCFTTGKDPMKPTESYKMTQNNTVTYGLKPSQPKKPAANLQELNDDKVSGQMLGSIKSCASLLTMTALEVTNPVVRRVIADSVPNFIEMAYELFFYRNKHGYYQVPRLNPQDMQTMVNGFGKTTQSYPLQ</sequence>
<dbReference type="Proteomes" id="UP001646157">
    <property type="component" value="Unassembled WGS sequence"/>
</dbReference>
<comment type="caution">
    <text evidence="5">The sequence shown here is derived from an EMBL/GenBank/DDBJ whole genome shotgun (WGS) entry which is preliminary data.</text>
</comment>
<dbReference type="InterPro" id="IPR012347">
    <property type="entry name" value="Ferritin-like"/>
</dbReference>
<dbReference type="PANTHER" id="PTHR39183">
    <property type="entry name" value="SPORE COAT PROTEIN F-LIKE PROTEIN YHCQ"/>
    <property type="match status" value="1"/>
</dbReference>
<evidence type="ECO:0000256" key="2">
    <source>
        <dbReference type="ARBA" id="ARBA00024325"/>
    </source>
</evidence>
<evidence type="ECO:0000256" key="1">
    <source>
        <dbReference type="ARBA" id="ARBA00022969"/>
    </source>
</evidence>
<keyword evidence="1" id="KW-0749">Sporulation</keyword>
<protein>
    <submittedName>
        <fullName evidence="5">Spore coat protein CotF</fullName>
    </submittedName>
</protein>
<evidence type="ECO:0000313" key="6">
    <source>
        <dbReference type="Proteomes" id="UP001646157"/>
    </source>
</evidence>
<keyword evidence="6" id="KW-1185">Reference proteome</keyword>
<dbReference type="Gene3D" id="1.20.1260.10">
    <property type="match status" value="1"/>
</dbReference>
<comment type="similarity">
    <text evidence="3">Belongs to the CotF family.</text>
</comment>
<name>A0ABS2NEQ5_9BACI</name>
<evidence type="ECO:0000256" key="3">
    <source>
        <dbReference type="ARBA" id="ARBA00024344"/>
    </source>
</evidence>
<organism evidence="5 6">
    <name type="scientific">Rossellomorea pakistanensis</name>
    <dbReference type="NCBI Taxonomy" id="992288"/>
    <lineage>
        <taxon>Bacteria</taxon>
        <taxon>Bacillati</taxon>
        <taxon>Bacillota</taxon>
        <taxon>Bacilli</taxon>
        <taxon>Bacillales</taxon>
        <taxon>Bacillaceae</taxon>
        <taxon>Rossellomorea</taxon>
    </lineage>
</organism>
<reference evidence="5 6" key="1">
    <citation type="submission" date="2021-01" db="EMBL/GenBank/DDBJ databases">
        <title>Genomic Encyclopedia of Type Strains, Phase IV (KMG-IV): sequencing the most valuable type-strain genomes for metagenomic binning, comparative biology and taxonomic classification.</title>
        <authorList>
            <person name="Goeker M."/>
        </authorList>
    </citation>
    <scope>NUCLEOTIDE SEQUENCE [LARGE SCALE GENOMIC DNA]</scope>
    <source>
        <strain evidence="5 6">DSM 24834</strain>
    </source>
</reference>
<gene>
    <name evidence="5" type="ORF">JOC86_002879</name>
</gene>
<feature type="region of interest" description="Disordered" evidence="4">
    <location>
        <begin position="1"/>
        <end position="26"/>
    </location>
</feature>
<proteinExistence type="inferred from homology"/>
<feature type="compositionally biased region" description="Low complexity" evidence="4">
    <location>
        <begin position="1"/>
        <end position="22"/>
    </location>
</feature>
<evidence type="ECO:0000313" key="5">
    <source>
        <dbReference type="EMBL" id="MBM7586327.1"/>
    </source>
</evidence>